<dbReference type="HOGENOM" id="CLU_028171_1_0_7"/>
<dbReference type="OrthoDB" id="9799970at2"/>
<protein>
    <submittedName>
        <fullName evidence="9">NLP/P60 protein</fullName>
    </submittedName>
</protein>
<dbReference type="InterPro" id="IPR025606">
    <property type="entry name" value="NLPC/P60_N_dom"/>
</dbReference>
<dbReference type="InterPro" id="IPR039439">
    <property type="entry name" value="SH3b1_dom"/>
</dbReference>
<evidence type="ECO:0000256" key="2">
    <source>
        <dbReference type="ARBA" id="ARBA00022670"/>
    </source>
</evidence>
<evidence type="ECO:0000313" key="10">
    <source>
        <dbReference type="Proteomes" id="UP000001784"/>
    </source>
</evidence>
<evidence type="ECO:0000256" key="4">
    <source>
        <dbReference type="ARBA" id="ARBA00022807"/>
    </source>
</evidence>
<dbReference type="EMBL" id="CP000478">
    <property type="protein sequence ID" value="ABK16686.1"/>
    <property type="molecule type" value="Genomic_DNA"/>
</dbReference>
<proteinExistence type="inferred from homology"/>
<evidence type="ECO:0000259" key="5">
    <source>
        <dbReference type="Pfam" id="PF00877"/>
    </source>
</evidence>
<organism evidence="9 10">
    <name type="scientific">Syntrophobacter fumaroxidans (strain DSM 10017 / MPOB)</name>
    <dbReference type="NCBI Taxonomy" id="335543"/>
    <lineage>
        <taxon>Bacteria</taxon>
        <taxon>Pseudomonadati</taxon>
        <taxon>Thermodesulfobacteriota</taxon>
        <taxon>Syntrophobacteria</taxon>
        <taxon>Syntrophobacterales</taxon>
        <taxon>Syntrophobacteraceae</taxon>
        <taxon>Syntrophobacter</taxon>
    </lineage>
</organism>
<dbReference type="GO" id="GO:0006508">
    <property type="term" value="P:proteolysis"/>
    <property type="evidence" value="ECO:0007669"/>
    <property type="project" value="UniProtKB-KW"/>
</dbReference>
<dbReference type="GO" id="GO:0008234">
    <property type="term" value="F:cysteine-type peptidase activity"/>
    <property type="evidence" value="ECO:0007669"/>
    <property type="project" value="UniProtKB-KW"/>
</dbReference>
<name>A0LGY4_SYNFM</name>
<comment type="similarity">
    <text evidence="1">Belongs to the peptidase C40 family.</text>
</comment>
<dbReference type="Pfam" id="PF12912">
    <property type="entry name" value="N_NLPC_P60"/>
    <property type="match status" value="1"/>
</dbReference>
<dbReference type="RefSeq" id="WP_011697857.1">
    <property type="nucleotide sequence ID" value="NC_008554.1"/>
</dbReference>
<feature type="domain" description="NlpC/P60" evidence="5">
    <location>
        <begin position="307"/>
        <end position="386"/>
    </location>
</feature>
<evidence type="ECO:0000256" key="3">
    <source>
        <dbReference type="ARBA" id="ARBA00022801"/>
    </source>
</evidence>
<dbReference type="STRING" id="335543.Sfum_0991"/>
<dbReference type="Pfam" id="PF12913">
    <property type="entry name" value="SH3_6"/>
    <property type="match status" value="1"/>
</dbReference>
<evidence type="ECO:0000259" key="6">
    <source>
        <dbReference type="Pfam" id="PF12912"/>
    </source>
</evidence>
<evidence type="ECO:0000313" key="9">
    <source>
        <dbReference type="EMBL" id="ABK16686.1"/>
    </source>
</evidence>
<sequence length="459" mass="51485" precursor="true">MVTGSFGSFVGLPRTAFAWLVLPFCLWACGSTPAVIRDVEVHPQDALHYLDGTASEVVIDADRHAALDREFDRRYFAPWHRQQPVYSRSDMEKELLKFRKNPGFGENKRAHAPDWIESMAARANLEHYPDAGFAGVTVVNSDLRLLPTHRPHFDSADGAGTGYPFDNLQNSALHANTPVFVSHRSADKAWVFVESHSGFGWLPARDVARVDEAFVAQWENRRLITVLEDESAVFDEKGMFLFSANAGALFPLSDEDADAYRVFVAVPDENRNAEIRGSRLLKTHARVKPLPLTRRNIAAVANIFLNKPYGWGGIYQNRDCSSTLKDLFTPFGIWLPRHSSDQALHGGYYMDLSGLDPTAKERAIIRDGSPYLSLLWLKGHIMLYLGTFQGQPLVLHNMWGVRTRRLLQREGRLIIGRAVITTLRPGSELRELDRSGGGLLDKLRGMTLLITPPTPVNKE</sequence>
<dbReference type="SUPFAM" id="SSF54001">
    <property type="entry name" value="Cysteine proteinases"/>
    <property type="match status" value="1"/>
</dbReference>
<reference evidence="9 10" key="1">
    <citation type="submission" date="2006-10" db="EMBL/GenBank/DDBJ databases">
        <title>Complete sequence of Syntrophobacter fumaroxidans MPOB.</title>
        <authorList>
            <consortium name="US DOE Joint Genome Institute"/>
            <person name="Copeland A."/>
            <person name="Lucas S."/>
            <person name="Lapidus A."/>
            <person name="Barry K."/>
            <person name="Detter J.C."/>
            <person name="Glavina del Rio T."/>
            <person name="Hammon N."/>
            <person name="Israni S."/>
            <person name="Pitluck S."/>
            <person name="Goltsman E.G."/>
            <person name="Martinez M."/>
            <person name="Schmutz J."/>
            <person name="Larimer F."/>
            <person name="Land M."/>
            <person name="Hauser L."/>
            <person name="Kyrpides N."/>
            <person name="Kim E."/>
            <person name="Boone D.R."/>
            <person name="Brockman F."/>
            <person name="Culley D."/>
            <person name="Ferry J."/>
            <person name="Gunsalus R."/>
            <person name="McInerney M.J."/>
            <person name="Morrison M."/>
            <person name="Plugge C."/>
            <person name="Rohlin L."/>
            <person name="Scholten J."/>
            <person name="Sieber J."/>
            <person name="Stams A.J.M."/>
            <person name="Worm P."/>
            <person name="Henstra A.M."/>
            <person name="Richardson P."/>
        </authorList>
    </citation>
    <scope>NUCLEOTIDE SEQUENCE [LARGE SCALE GENOMIC DNA]</scope>
    <source>
        <strain evidence="10">DSM 10017 / MPOB</strain>
    </source>
</reference>
<keyword evidence="4" id="KW-0788">Thiol protease</keyword>
<dbReference type="InterPro" id="IPR038765">
    <property type="entry name" value="Papain-like_cys_pep_sf"/>
</dbReference>
<dbReference type="InterPro" id="IPR027017">
    <property type="entry name" value="P60_peptidase_YkfC"/>
</dbReference>
<dbReference type="AlphaFoldDB" id="A0LGY4"/>
<dbReference type="Gene3D" id="3.90.1720.10">
    <property type="entry name" value="endopeptidase domain like (from Nostoc punctiforme)"/>
    <property type="match status" value="1"/>
</dbReference>
<gene>
    <name evidence="9" type="ordered locus">Sfum_0991</name>
</gene>
<keyword evidence="3" id="KW-0378">Hydrolase</keyword>
<dbReference type="InterPro" id="IPR026864">
    <property type="entry name" value="SH3b2-type_SH3"/>
</dbReference>
<dbReference type="InParanoid" id="A0LGY4"/>
<accession>A0LGY4</accession>
<dbReference type="Proteomes" id="UP000001784">
    <property type="component" value="Chromosome"/>
</dbReference>
<feature type="domain" description="NLPC/P60 N-terminal" evidence="6">
    <location>
        <begin position="19"/>
        <end position="128"/>
    </location>
</feature>
<dbReference type="Pfam" id="PF12914">
    <property type="entry name" value="SH3_7"/>
    <property type="match status" value="1"/>
</dbReference>
<feature type="domain" description="SH3b1" evidence="7">
    <location>
        <begin position="151"/>
        <end position="203"/>
    </location>
</feature>
<dbReference type="eggNOG" id="COG0791">
    <property type="taxonomic scope" value="Bacteria"/>
</dbReference>
<evidence type="ECO:0000256" key="1">
    <source>
        <dbReference type="ARBA" id="ARBA00007074"/>
    </source>
</evidence>
<evidence type="ECO:0000259" key="7">
    <source>
        <dbReference type="Pfam" id="PF12913"/>
    </source>
</evidence>
<evidence type="ECO:0000259" key="8">
    <source>
        <dbReference type="Pfam" id="PF12914"/>
    </source>
</evidence>
<feature type="domain" description="SH3b2-type SH3" evidence="8">
    <location>
        <begin position="211"/>
        <end position="257"/>
    </location>
</feature>
<keyword evidence="2" id="KW-0645">Protease</keyword>
<dbReference type="Pfam" id="PF00877">
    <property type="entry name" value="NLPC_P60"/>
    <property type="match status" value="1"/>
</dbReference>
<dbReference type="InterPro" id="IPR000064">
    <property type="entry name" value="NLP_P60_dom"/>
</dbReference>
<dbReference type="PIRSF" id="PIRSF019015">
    <property type="entry name" value="P60_peptidase_YkfC"/>
    <property type="match status" value="1"/>
</dbReference>
<dbReference type="KEGG" id="sfu:Sfum_0991"/>
<keyword evidence="10" id="KW-1185">Reference proteome</keyword>